<keyword evidence="4" id="KW-0326">Glycosidase</keyword>
<evidence type="ECO:0000256" key="1">
    <source>
        <dbReference type="ARBA" id="ARBA00001255"/>
    </source>
</evidence>
<dbReference type="Proteomes" id="UP000269438">
    <property type="component" value="Unassembled WGS sequence"/>
</dbReference>
<dbReference type="OrthoDB" id="9758822at2"/>
<protein>
    <recommendedName>
        <fullName evidence="2">alpha-galactosidase</fullName>
        <ecNumber evidence="2">3.2.1.22</ecNumber>
    </recommendedName>
</protein>
<proteinExistence type="predicted"/>
<evidence type="ECO:0000256" key="4">
    <source>
        <dbReference type="ARBA" id="ARBA00023295"/>
    </source>
</evidence>
<dbReference type="EC" id="3.2.1.22" evidence="2"/>
<reference evidence="8 9" key="1">
    <citation type="submission" date="2018-10" db="EMBL/GenBank/DDBJ databases">
        <authorList>
            <person name="Li J."/>
        </authorList>
    </citation>
    <scope>NUCLEOTIDE SEQUENCE [LARGE SCALE GENOMIC DNA]</scope>
    <source>
        <strain evidence="8 9">JCM 11654</strain>
    </source>
</reference>
<dbReference type="PROSITE" id="PS00512">
    <property type="entry name" value="ALPHA_GALACTOSIDASE"/>
    <property type="match status" value="1"/>
</dbReference>
<dbReference type="InterPro" id="IPR031705">
    <property type="entry name" value="Glyco_hydro_36_C"/>
</dbReference>
<sequence length="726" mass="79523">MNNTPASPIHLSAAGVSVVLDVVGDELPAVIHWGEAIPAGDAHALEDLRATALPAVVNSSFDQPRRLGILPAQSDGWSGVPGIEAARGGRSATRFELLRVESDTRSARFWLFEEATGLEVVANYELNPAGVLAVRFEVTAAGSPLGSDGSADAILALGAVRALLPVPERAREILDFTGRWSGERRPQRRSLTDGGHVRATHRGRPGHDAAYLTLLGTPGFENRSGEIWATHVAWSGSLEQRVDRLPEGAGALTSLIGGGELLEPGEIRLRAGERYVSPEVLFAWSNAGIDGISARFHAYSRALAAHPEKPRPLVLNTWEAVYFDQNFETLARLADTAAEIGVERFVLDDGWFRGRRDDTAGLGDWFVDEGIWPGGLGKLAAHVHGLGLEFGLWFEPEMINLDSDLARTHPEWILADERQLGRSWRHQHVLNIAHPEAYRFIYDRISALVREYSINFIKWDHNRELHAAIDRTTGSVRVHEQTRALYRMFAELRAEFPELELESCASGGARVDLGIMGLAQRVWASDTNDPIERRWIHRWTAALLPPEVIGVHVGPEEAHTTHRSIALPYRLITALFGHAGIEWDITSCTPEERAMLTAWTALYRELRPVLHAGISVHADGLDAGAALHGVVASDGSRAIYAWERFATSAVAHTPRVRFPGLDPEARYRVAIRREVGPAQAHQVADPEWLPTGESTPILSGFVLGVTGVPLPLLNPGNALLFDLVRA</sequence>
<dbReference type="AlphaFoldDB" id="A0A3L7AUL1"/>
<keyword evidence="3" id="KW-0378">Hydrolase</keyword>
<dbReference type="SUPFAM" id="SSF51445">
    <property type="entry name" value="(Trans)glycosidases"/>
    <property type="match status" value="1"/>
</dbReference>
<dbReference type="InterPro" id="IPR017853">
    <property type="entry name" value="GH"/>
</dbReference>
<dbReference type="InterPro" id="IPR038417">
    <property type="entry name" value="Alpga-gal_N_sf"/>
</dbReference>
<evidence type="ECO:0000256" key="2">
    <source>
        <dbReference type="ARBA" id="ARBA00012755"/>
    </source>
</evidence>
<feature type="domain" description="Glycosyl hydrolase family 36 C-terminal" evidence="6">
    <location>
        <begin position="630"/>
        <end position="712"/>
    </location>
</feature>
<keyword evidence="9" id="KW-1185">Reference proteome</keyword>
<dbReference type="RefSeq" id="WP_121688306.1">
    <property type="nucleotide sequence ID" value="NZ_RCUY01000005.1"/>
</dbReference>
<dbReference type="GO" id="GO:0016052">
    <property type="term" value="P:carbohydrate catabolic process"/>
    <property type="evidence" value="ECO:0007669"/>
    <property type="project" value="InterPro"/>
</dbReference>
<dbReference type="Pfam" id="PF16875">
    <property type="entry name" value="Glyco_hydro_36N"/>
    <property type="match status" value="1"/>
</dbReference>
<dbReference type="Pfam" id="PF02065">
    <property type="entry name" value="Melibiase"/>
    <property type="match status" value="1"/>
</dbReference>
<comment type="caution">
    <text evidence="8">The sequence shown here is derived from an EMBL/GenBank/DDBJ whole genome shotgun (WGS) entry which is preliminary data.</text>
</comment>
<dbReference type="GO" id="GO:0004557">
    <property type="term" value="F:alpha-galactosidase activity"/>
    <property type="evidence" value="ECO:0007669"/>
    <property type="project" value="UniProtKB-EC"/>
</dbReference>
<dbReference type="InterPro" id="IPR000111">
    <property type="entry name" value="Glyco_hydro_27/36_CS"/>
</dbReference>
<feature type="region of interest" description="Disordered" evidence="5">
    <location>
        <begin position="184"/>
        <end position="204"/>
    </location>
</feature>
<dbReference type="InterPro" id="IPR013785">
    <property type="entry name" value="Aldolase_TIM"/>
</dbReference>
<name>A0A3L7AUL1_9MICO</name>
<organism evidence="8 9">
    <name type="scientific">Mycetocola lacteus</name>
    <dbReference type="NCBI Taxonomy" id="76637"/>
    <lineage>
        <taxon>Bacteria</taxon>
        <taxon>Bacillati</taxon>
        <taxon>Actinomycetota</taxon>
        <taxon>Actinomycetes</taxon>
        <taxon>Micrococcales</taxon>
        <taxon>Microbacteriaceae</taxon>
        <taxon>Mycetocola</taxon>
    </lineage>
</organism>
<dbReference type="InterPro" id="IPR050985">
    <property type="entry name" value="Alpha-glycosidase_related"/>
</dbReference>
<evidence type="ECO:0000313" key="9">
    <source>
        <dbReference type="Proteomes" id="UP000269438"/>
    </source>
</evidence>
<evidence type="ECO:0000256" key="5">
    <source>
        <dbReference type="SAM" id="MobiDB-lite"/>
    </source>
</evidence>
<dbReference type="PRINTS" id="PR00743">
    <property type="entry name" value="GLHYDRLASE36"/>
</dbReference>
<evidence type="ECO:0000313" key="8">
    <source>
        <dbReference type="EMBL" id="RLP83178.1"/>
    </source>
</evidence>
<dbReference type="EMBL" id="RCUY01000005">
    <property type="protein sequence ID" value="RLP83178.1"/>
    <property type="molecule type" value="Genomic_DNA"/>
</dbReference>
<dbReference type="FunFam" id="3.20.20.70:FF:000118">
    <property type="entry name" value="Alpha-galactosidase"/>
    <property type="match status" value="1"/>
</dbReference>
<dbReference type="InterPro" id="IPR031704">
    <property type="entry name" value="Glyco_hydro_36_N"/>
</dbReference>
<feature type="domain" description="Glycosyl hydrolase family 36 N-terminal" evidence="7">
    <location>
        <begin position="27"/>
        <end position="269"/>
    </location>
</feature>
<dbReference type="Gene3D" id="2.70.98.60">
    <property type="entry name" value="alpha-galactosidase from lactobacil brevis"/>
    <property type="match status" value="1"/>
</dbReference>
<dbReference type="InterPro" id="IPR002252">
    <property type="entry name" value="Glyco_hydro_36"/>
</dbReference>
<dbReference type="Gene3D" id="3.20.20.70">
    <property type="entry name" value="Aldolase class I"/>
    <property type="match status" value="1"/>
</dbReference>
<dbReference type="Pfam" id="PF16874">
    <property type="entry name" value="Glyco_hydro_36C"/>
    <property type="match status" value="1"/>
</dbReference>
<dbReference type="CDD" id="cd14791">
    <property type="entry name" value="GH36"/>
    <property type="match status" value="1"/>
</dbReference>
<evidence type="ECO:0000259" key="6">
    <source>
        <dbReference type="Pfam" id="PF16874"/>
    </source>
</evidence>
<evidence type="ECO:0000256" key="3">
    <source>
        <dbReference type="ARBA" id="ARBA00022801"/>
    </source>
</evidence>
<comment type="catalytic activity">
    <reaction evidence="1">
        <text>Hydrolysis of terminal, non-reducing alpha-D-galactose residues in alpha-D-galactosides, including galactose oligosaccharides, galactomannans and galactolipids.</text>
        <dbReference type="EC" id="3.2.1.22"/>
    </reaction>
</comment>
<dbReference type="PANTHER" id="PTHR43053:SF3">
    <property type="entry name" value="ALPHA-GALACTOSIDASE C-RELATED"/>
    <property type="match status" value="1"/>
</dbReference>
<evidence type="ECO:0000259" key="7">
    <source>
        <dbReference type="Pfam" id="PF16875"/>
    </source>
</evidence>
<gene>
    <name evidence="8" type="ORF">D9V34_08070</name>
</gene>
<dbReference type="PANTHER" id="PTHR43053">
    <property type="entry name" value="GLYCOSIDASE FAMILY 31"/>
    <property type="match status" value="1"/>
</dbReference>
<accession>A0A3L7AUL1</accession>